<organism evidence="3 4">
    <name type="scientific">Macrolepiota fuliginosa MF-IS2</name>
    <dbReference type="NCBI Taxonomy" id="1400762"/>
    <lineage>
        <taxon>Eukaryota</taxon>
        <taxon>Fungi</taxon>
        <taxon>Dikarya</taxon>
        <taxon>Basidiomycota</taxon>
        <taxon>Agaricomycotina</taxon>
        <taxon>Agaricomycetes</taxon>
        <taxon>Agaricomycetidae</taxon>
        <taxon>Agaricales</taxon>
        <taxon>Agaricineae</taxon>
        <taxon>Agaricaceae</taxon>
        <taxon>Macrolepiota</taxon>
    </lineage>
</organism>
<evidence type="ECO:0000313" key="3">
    <source>
        <dbReference type="EMBL" id="KAF9447109.1"/>
    </source>
</evidence>
<feature type="transmembrane region" description="Helical" evidence="1">
    <location>
        <begin position="294"/>
        <end position="314"/>
    </location>
</feature>
<comment type="caution">
    <text evidence="3">The sequence shown here is derived from an EMBL/GenBank/DDBJ whole genome shotgun (WGS) entry which is preliminary data.</text>
</comment>
<dbReference type="OrthoDB" id="3265564at2759"/>
<keyword evidence="1" id="KW-1133">Transmembrane helix</keyword>
<feature type="signal peptide" evidence="2">
    <location>
        <begin position="1"/>
        <end position="18"/>
    </location>
</feature>
<gene>
    <name evidence="3" type="ORF">P691DRAFT_776366</name>
</gene>
<keyword evidence="4" id="KW-1185">Reference proteome</keyword>
<dbReference type="AlphaFoldDB" id="A0A9P5X9U1"/>
<evidence type="ECO:0000256" key="1">
    <source>
        <dbReference type="SAM" id="Phobius"/>
    </source>
</evidence>
<accession>A0A9P5X9U1</accession>
<keyword evidence="1" id="KW-0812">Transmembrane</keyword>
<keyword evidence="1" id="KW-0472">Membrane</keyword>
<reference evidence="3" key="1">
    <citation type="submission" date="2020-11" db="EMBL/GenBank/DDBJ databases">
        <authorList>
            <consortium name="DOE Joint Genome Institute"/>
            <person name="Ahrendt S."/>
            <person name="Riley R."/>
            <person name="Andreopoulos W."/>
            <person name="Labutti K."/>
            <person name="Pangilinan J."/>
            <person name="Ruiz-Duenas F.J."/>
            <person name="Barrasa J.M."/>
            <person name="Sanchez-Garcia M."/>
            <person name="Camarero S."/>
            <person name="Miyauchi S."/>
            <person name="Serrano A."/>
            <person name="Linde D."/>
            <person name="Babiker R."/>
            <person name="Drula E."/>
            <person name="Ayuso-Fernandez I."/>
            <person name="Pacheco R."/>
            <person name="Padilla G."/>
            <person name="Ferreira P."/>
            <person name="Barriuso J."/>
            <person name="Kellner H."/>
            <person name="Castanera R."/>
            <person name="Alfaro M."/>
            <person name="Ramirez L."/>
            <person name="Pisabarro A.G."/>
            <person name="Kuo A."/>
            <person name="Tritt A."/>
            <person name="Lipzen A."/>
            <person name="He G."/>
            <person name="Yan M."/>
            <person name="Ng V."/>
            <person name="Cullen D."/>
            <person name="Martin F."/>
            <person name="Rosso M.-N."/>
            <person name="Henrissat B."/>
            <person name="Hibbett D."/>
            <person name="Martinez A.T."/>
            <person name="Grigoriev I.V."/>
        </authorList>
    </citation>
    <scope>NUCLEOTIDE SEQUENCE</scope>
    <source>
        <strain evidence="3">MF-IS2</strain>
    </source>
</reference>
<feature type="transmembrane region" description="Helical" evidence="1">
    <location>
        <begin position="360"/>
        <end position="383"/>
    </location>
</feature>
<proteinExistence type="predicted"/>
<sequence>MRSFASLASLALAAVVSALPITLPAGGAALPDLSVLNGGVVNTVVGTAANAVPAVTTVAGGVANAVPVVPGLLATVGSIQGGQVPRDVGDSVISKVVGTTGVTAPGLVDLSSLDPGLLNAITTVTGLSVTDILTQVANIQNPDISSIDISAVPDLTPESTFVLAVVKQIVPGVDINNILSVYQTTVPTLPTDQVQKRQDAVDGVVDGASNSTDSVNSLPCILNGLVGKLQPLNDELNTIISSNSELSAIVIAVTPVLTEIKGHLTEAVTLVQSLASNPVDGVLTLEGQVLSLPAIAQIYATLFNVVGSVVTLVFKTVGSLQVGGVLSLVTDIVTALVSLVTFGVQIAGGLLGELVPVVQSLLSVVAGLNLPIVSQILATVFNLQA</sequence>
<feature type="transmembrane region" description="Helical" evidence="1">
    <location>
        <begin position="326"/>
        <end position="348"/>
    </location>
</feature>
<dbReference type="Proteomes" id="UP000807342">
    <property type="component" value="Unassembled WGS sequence"/>
</dbReference>
<feature type="chain" id="PRO_5040366304" evidence="2">
    <location>
        <begin position="19"/>
        <end position="385"/>
    </location>
</feature>
<name>A0A9P5X9U1_9AGAR</name>
<evidence type="ECO:0000256" key="2">
    <source>
        <dbReference type="SAM" id="SignalP"/>
    </source>
</evidence>
<evidence type="ECO:0000313" key="4">
    <source>
        <dbReference type="Proteomes" id="UP000807342"/>
    </source>
</evidence>
<keyword evidence="2" id="KW-0732">Signal</keyword>
<protein>
    <submittedName>
        <fullName evidence="3">Uncharacterized protein</fullName>
    </submittedName>
</protein>
<dbReference type="EMBL" id="MU151215">
    <property type="protein sequence ID" value="KAF9447109.1"/>
    <property type="molecule type" value="Genomic_DNA"/>
</dbReference>